<dbReference type="EMBL" id="JAAAIP010000261">
    <property type="protein sequence ID" value="KAG0320980.1"/>
    <property type="molecule type" value="Genomic_DNA"/>
</dbReference>
<dbReference type="Gene3D" id="1.10.460.10">
    <property type="entry name" value="Topoisomerase I, domain 2"/>
    <property type="match status" value="2"/>
</dbReference>
<protein>
    <recommendedName>
        <fullName evidence="2">DNA topoisomerase</fullName>
        <ecNumber evidence="2">5.6.2.1</ecNumber>
    </recommendedName>
</protein>
<dbReference type="GO" id="GO:0003677">
    <property type="term" value="F:DNA binding"/>
    <property type="evidence" value="ECO:0007669"/>
    <property type="project" value="UniProtKB-KW"/>
</dbReference>
<dbReference type="PROSITE" id="PS52039">
    <property type="entry name" value="TOPO_IA_2"/>
    <property type="match status" value="1"/>
</dbReference>
<evidence type="ECO:0000259" key="4">
    <source>
        <dbReference type="PROSITE" id="PS52039"/>
    </source>
</evidence>
<dbReference type="InterPro" id="IPR003601">
    <property type="entry name" value="Topo_IA_2"/>
</dbReference>
<dbReference type="EC" id="5.6.2.1" evidence="2"/>
<reference evidence="5" key="1">
    <citation type="journal article" date="2020" name="Fungal Divers.">
        <title>Resolving the Mortierellaceae phylogeny through synthesis of multi-gene phylogenetics and phylogenomics.</title>
        <authorList>
            <person name="Vandepol N."/>
            <person name="Liber J."/>
            <person name="Desiro A."/>
            <person name="Na H."/>
            <person name="Kennedy M."/>
            <person name="Barry K."/>
            <person name="Grigoriev I.V."/>
            <person name="Miller A.N."/>
            <person name="O'Donnell K."/>
            <person name="Stajich J.E."/>
            <person name="Bonito G."/>
        </authorList>
    </citation>
    <scope>NUCLEOTIDE SEQUENCE</scope>
    <source>
        <strain evidence="5">REB-010B</strain>
    </source>
</reference>
<dbReference type="GO" id="GO:0031422">
    <property type="term" value="C:RecQ family helicase-topoisomerase III complex"/>
    <property type="evidence" value="ECO:0007669"/>
    <property type="project" value="TreeGrafter"/>
</dbReference>
<keyword evidence="2" id="KW-0238">DNA-binding</keyword>
<dbReference type="PANTHER" id="PTHR11390">
    <property type="entry name" value="PROKARYOTIC DNA TOPOISOMERASE"/>
    <property type="match status" value="1"/>
</dbReference>
<evidence type="ECO:0000256" key="1">
    <source>
        <dbReference type="ARBA" id="ARBA00023235"/>
    </source>
</evidence>
<proteinExistence type="inferred from homology"/>
<dbReference type="InterPro" id="IPR013824">
    <property type="entry name" value="Topo_IA_cen_sub1"/>
</dbReference>
<comment type="similarity">
    <text evidence="2">Belongs to the type IA topoisomerase family.</text>
</comment>
<accession>A0A9P6RKZ6</accession>
<feature type="region of interest" description="Disordered" evidence="3">
    <location>
        <begin position="1"/>
        <end position="22"/>
    </location>
</feature>
<feature type="domain" description="Topo IA-type catalytic" evidence="4">
    <location>
        <begin position="1"/>
        <end position="110"/>
    </location>
</feature>
<name>A0A9P6RKZ6_9FUNG</name>
<keyword evidence="2" id="KW-0799">Topoisomerase</keyword>
<dbReference type="Proteomes" id="UP000738325">
    <property type="component" value="Unassembled WGS sequence"/>
</dbReference>
<dbReference type="InterPro" id="IPR023405">
    <property type="entry name" value="Topo_IA_core_domain"/>
</dbReference>
<dbReference type="SUPFAM" id="SSF56712">
    <property type="entry name" value="Prokaryotic type I DNA topoisomerase"/>
    <property type="match status" value="2"/>
</dbReference>
<dbReference type="Pfam" id="PF01131">
    <property type="entry name" value="Topoisom_bac"/>
    <property type="match status" value="1"/>
</dbReference>
<evidence type="ECO:0000256" key="2">
    <source>
        <dbReference type="RuleBase" id="RU362092"/>
    </source>
</evidence>
<comment type="function">
    <text evidence="2">Introduces a single-strand break via transesterification at a target site in duplex DNA. Releases the supercoiling and torsional tension of DNA introduced during the DNA replication and transcription by transiently cleaving and rejoining one strand of the DNA duplex. The scissile phosphodiester is attacked by the catalytic tyrosine of the enzyme, resulting in the formation of a DNA-(5'-phosphotyrosyl)-enzyme intermediate and the expulsion of a 3'-OH DNA strand.</text>
</comment>
<dbReference type="GO" id="GO:0005634">
    <property type="term" value="C:nucleus"/>
    <property type="evidence" value="ECO:0007669"/>
    <property type="project" value="TreeGrafter"/>
</dbReference>
<organism evidence="5 6">
    <name type="scientific">Dissophora globulifera</name>
    <dbReference type="NCBI Taxonomy" id="979702"/>
    <lineage>
        <taxon>Eukaryota</taxon>
        <taxon>Fungi</taxon>
        <taxon>Fungi incertae sedis</taxon>
        <taxon>Mucoromycota</taxon>
        <taxon>Mortierellomycotina</taxon>
        <taxon>Mortierellomycetes</taxon>
        <taxon>Mortierellales</taxon>
        <taxon>Mortierellaceae</taxon>
        <taxon>Dissophora</taxon>
    </lineage>
</organism>
<keyword evidence="6" id="KW-1185">Reference proteome</keyword>
<dbReference type="OrthoDB" id="430051at2759"/>
<evidence type="ECO:0000313" key="6">
    <source>
        <dbReference type="Proteomes" id="UP000738325"/>
    </source>
</evidence>
<keyword evidence="1 2" id="KW-0413">Isomerase</keyword>
<comment type="catalytic activity">
    <reaction evidence="2">
        <text>ATP-independent breakage of single-stranded DNA, followed by passage and rejoining.</text>
        <dbReference type="EC" id="5.6.2.1"/>
    </reaction>
</comment>
<dbReference type="InterPro" id="IPR013497">
    <property type="entry name" value="Topo_IA_cen"/>
</dbReference>
<dbReference type="GO" id="GO:0003917">
    <property type="term" value="F:DNA topoisomerase type I (single strand cut, ATP-independent) activity"/>
    <property type="evidence" value="ECO:0007669"/>
    <property type="project" value="UniProtKB-EC"/>
</dbReference>
<dbReference type="AlphaFoldDB" id="A0A9P6RKZ6"/>
<dbReference type="GO" id="GO:0006281">
    <property type="term" value="P:DNA repair"/>
    <property type="evidence" value="ECO:0007669"/>
    <property type="project" value="TreeGrafter"/>
</dbReference>
<dbReference type="SMART" id="SM00436">
    <property type="entry name" value="TOP1Bc"/>
    <property type="match status" value="1"/>
</dbReference>
<gene>
    <name evidence="5" type="primary">TOP3A</name>
    <name evidence="5" type="ORF">BGZ99_004227</name>
</gene>
<sequence length="222" mass="25844">MDRMRAGGTLRDRAAQEHIRGTDTTASDHIKIILKRNYVQRDRQGEENVLVPSALGIALVEAYNRIAPEMGLSQPFLRSQFERNLWRTCAGEKTKAEVVRKAVNMYKNMFEIVNREQRVLHEKINIQNRFPGLDGIIGYGSCQFPTLGFIVERYLRRERYIPENFRMIEMVHSRDGNEVSFTWQRGRLFDELVCLMIYEACLEGVETKAVITRVKSEPTSKW</sequence>
<evidence type="ECO:0000256" key="3">
    <source>
        <dbReference type="SAM" id="MobiDB-lite"/>
    </source>
</evidence>
<dbReference type="GO" id="GO:0006265">
    <property type="term" value="P:DNA topological change"/>
    <property type="evidence" value="ECO:0007669"/>
    <property type="project" value="InterPro"/>
</dbReference>
<evidence type="ECO:0000313" key="5">
    <source>
        <dbReference type="EMBL" id="KAG0320980.1"/>
    </source>
</evidence>
<dbReference type="InterPro" id="IPR013825">
    <property type="entry name" value="Topo_IA_cen_sub2"/>
</dbReference>
<comment type="caution">
    <text evidence="5">The sequence shown here is derived from an EMBL/GenBank/DDBJ whole genome shotgun (WGS) entry which is preliminary data.</text>
</comment>
<dbReference type="Gene3D" id="2.70.20.10">
    <property type="entry name" value="Topoisomerase I, domain 3"/>
    <property type="match status" value="1"/>
</dbReference>
<dbReference type="PANTHER" id="PTHR11390:SF21">
    <property type="entry name" value="DNA TOPOISOMERASE 3-ALPHA"/>
    <property type="match status" value="1"/>
</dbReference>
<dbReference type="GO" id="GO:0006310">
    <property type="term" value="P:DNA recombination"/>
    <property type="evidence" value="ECO:0007669"/>
    <property type="project" value="TreeGrafter"/>
</dbReference>
<dbReference type="InterPro" id="IPR000380">
    <property type="entry name" value="Topo_IA"/>
</dbReference>